<dbReference type="RefSeq" id="WP_114984220.1">
    <property type="nucleotide sequence ID" value="NZ_CP027806.1"/>
</dbReference>
<proteinExistence type="predicted"/>
<dbReference type="Proteomes" id="UP000254808">
    <property type="component" value="Chromosome"/>
</dbReference>
<name>A0A345UKH3_9BACT</name>
<accession>A0A345UKH3</accession>
<protein>
    <submittedName>
        <fullName evidence="1">Uncharacterized protein</fullName>
    </submittedName>
</protein>
<organism evidence="1 2">
    <name type="scientific">Cyclonatronum proteinivorum</name>
    <dbReference type="NCBI Taxonomy" id="1457365"/>
    <lineage>
        <taxon>Bacteria</taxon>
        <taxon>Pseudomonadati</taxon>
        <taxon>Balneolota</taxon>
        <taxon>Balneolia</taxon>
        <taxon>Balneolales</taxon>
        <taxon>Cyclonatronaceae</taxon>
        <taxon>Cyclonatronum</taxon>
    </lineage>
</organism>
<evidence type="ECO:0000313" key="1">
    <source>
        <dbReference type="EMBL" id="AXJ00975.1"/>
    </source>
</evidence>
<gene>
    <name evidence="1" type="ORF">CYPRO_1724</name>
</gene>
<dbReference type="EMBL" id="CP027806">
    <property type="protein sequence ID" value="AXJ00975.1"/>
    <property type="molecule type" value="Genomic_DNA"/>
</dbReference>
<evidence type="ECO:0000313" key="2">
    <source>
        <dbReference type="Proteomes" id="UP000254808"/>
    </source>
</evidence>
<reference evidence="1 2" key="1">
    <citation type="submission" date="2018-03" db="EMBL/GenBank/DDBJ databases">
        <title>Phenotypic and genomic properties of Cyclonatronum proteinivorum gen. nov., sp. nov., a haloalkaliphilic bacteroidete from soda lakes possessing Na+-translocating rhodopsin.</title>
        <authorList>
            <person name="Toshchakov S.V."/>
            <person name="Korzhenkov A."/>
            <person name="Samarov N.I."/>
            <person name="Kublanov I.V."/>
            <person name="Muntyan M.S."/>
            <person name="Sorokin D.Y."/>
        </authorList>
    </citation>
    <scope>NUCLEOTIDE SEQUENCE [LARGE SCALE GENOMIC DNA]</scope>
    <source>
        <strain evidence="1 2">Omega</strain>
    </source>
</reference>
<sequence>MLRSDFAEMPVGNPFHDFAHRRNYSPALTAIRPDLRMDYPKALVSSSSRTITSLVFVLLHPTGQLDLSWLISE</sequence>
<dbReference type="AlphaFoldDB" id="A0A345UKH3"/>
<keyword evidence="2" id="KW-1185">Reference proteome</keyword>
<dbReference type="KEGG" id="cprv:CYPRO_1724"/>